<accession>A0A5B7DYK4</accession>
<feature type="region of interest" description="Disordered" evidence="1">
    <location>
        <begin position="23"/>
        <end position="68"/>
    </location>
</feature>
<dbReference type="Proteomes" id="UP000324222">
    <property type="component" value="Unassembled WGS sequence"/>
</dbReference>
<comment type="caution">
    <text evidence="2">The sequence shown here is derived from an EMBL/GenBank/DDBJ whole genome shotgun (WGS) entry which is preliminary data.</text>
</comment>
<dbReference type="OrthoDB" id="6107953at2759"/>
<evidence type="ECO:0000313" key="2">
    <source>
        <dbReference type="EMBL" id="MPC26782.1"/>
    </source>
</evidence>
<name>A0A5B7DYK4_PORTR</name>
<dbReference type="EMBL" id="VSRR010001650">
    <property type="protein sequence ID" value="MPC26782.1"/>
    <property type="molecule type" value="Genomic_DNA"/>
</dbReference>
<feature type="compositionally biased region" description="Basic and acidic residues" evidence="1">
    <location>
        <begin position="23"/>
        <end position="33"/>
    </location>
</feature>
<keyword evidence="3" id="KW-1185">Reference proteome</keyword>
<dbReference type="AlphaFoldDB" id="A0A5B7DYK4"/>
<sequence length="68" mass="8504">MKQQEEERMRQEAEAYENYRRHLEEKKRSHYYDSDDYASEWDSVPEEEDELPVQEKFTELRAQRKVHP</sequence>
<evidence type="ECO:0000256" key="1">
    <source>
        <dbReference type="SAM" id="MobiDB-lite"/>
    </source>
</evidence>
<reference evidence="2 3" key="1">
    <citation type="submission" date="2019-05" db="EMBL/GenBank/DDBJ databases">
        <title>Another draft genome of Portunus trituberculatus and its Hox gene families provides insights of decapod evolution.</title>
        <authorList>
            <person name="Jeong J.-H."/>
            <person name="Song I."/>
            <person name="Kim S."/>
            <person name="Choi T."/>
            <person name="Kim D."/>
            <person name="Ryu S."/>
            <person name="Kim W."/>
        </authorList>
    </citation>
    <scope>NUCLEOTIDE SEQUENCE [LARGE SCALE GENOMIC DNA]</scope>
    <source>
        <tissue evidence="2">Muscle</tissue>
    </source>
</reference>
<proteinExistence type="predicted"/>
<organism evidence="2 3">
    <name type="scientific">Portunus trituberculatus</name>
    <name type="common">Swimming crab</name>
    <name type="synonym">Neptunus trituberculatus</name>
    <dbReference type="NCBI Taxonomy" id="210409"/>
    <lineage>
        <taxon>Eukaryota</taxon>
        <taxon>Metazoa</taxon>
        <taxon>Ecdysozoa</taxon>
        <taxon>Arthropoda</taxon>
        <taxon>Crustacea</taxon>
        <taxon>Multicrustacea</taxon>
        <taxon>Malacostraca</taxon>
        <taxon>Eumalacostraca</taxon>
        <taxon>Eucarida</taxon>
        <taxon>Decapoda</taxon>
        <taxon>Pleocyemata</taxon>
        <taxon>Brachyura</taxon>
        <taxon>Eubrachyura</taxon>
        <taxon>Portunoidea</taxon>
        <taxon>Portunidae</taxon>
        <taxon>Portuninae</taxon>
        <taxon>Portunus</taxon>
    </lineage>
</organism>
<feature type="compositionally biased region" description="Acidic residues" evidence="1">
    <location>
        <begin position="34"/>
        <end position="52"/>
    </location>
</feature>
<protein>
    <submittedName>
        <fullName evidence="2">Uncharacterized protein</fullName>
    </submittedName>
</protein>
<evidence type="ECO:0000313" key="3">
    <source>
        <dbReference type="Proteomes" id="UP000324222"/>
    </source>
</evidence>
<gene>
    <name evidence="2" type="ORF">E2C01_019930</name>
</gene>